<proteinExistence type="inferred from homology"/>
<dbReference type="Gene3D" id="3.30.420.40">
    <property type="match status" value="2"/>
</dbReference>
<evidence type="ECO:0000256" key="2">
    <source>
        <dbReference type="ARBA" id="ARBA00022679"/>
    </source>
</evidence>
<dbReference type="PANTHER" id="PTHR10196:SF78">
    <property type="entry name" value="GLYCEROL KINASE"/>
    <property type="match status" value="1"/>
</dbReference>
<comment type="similarity">
    <text evidence="1">Belongs to the FGGY kinase family.</text>
</comment>
<dbReference type="GO" id="GO:0019563">
    <property type="term" value="P:glycerol catabolic process"/>
    <property type="evidence" value="ECO:0007669"/>
    <property type="project" value="TreeGrafter"/>
</dbReference>
<dbReference type="EMBL" id="FNAP01000007">
    <property type="protein sequence ID" value="SDE49945.1"/>
    <property type="molecule type" value="Genomic_DNA"/>
</dbReference>
<dbReference type="GO" id="GO:0005829">
    <property type="term" value="C:cytosol"/>
    <property type="evidence" value="ECO:0007669"/>
    <property type="project" value="TreeGrafter"/>
</dbReference>
<evidence type="ECO:0000313" key="6">
    <source>
        <dbReference type="Proteomes" id="UP000199412"/>
    </source>
</evidence>
<keyword evidence="3 5" id="KW-0418">Kinase</keyword>
<accession>A0A1G7DGL3</accession>
<keyword evidence="2" id="KW-0808">Transferase</keyword>
<feature type="domain" description="Carbohydrate kinase FGGY N-terminal" evidence="4">
    <location>
        <begin position="5"/>
        <end position="52"/>
    </location>
</feature>
<dbReference type="Proteomes" id="UP000199412">
    <property type="component" value="Unassembled WGS sequence"/>
</dbReference>
<protein>
    <submittedName>
        <fullName evidence="5">FGGY family of carbohydrate kinases, N-terminal domain</fullName>
    </submittedName>
</protein>
<reference evidence="5 6" key="1">
    <citation type="submission" date="2016-10" db="EMBL/GenBank/DDBJ databases">
        <authorList>
            <person name="de Groot N.N."/>
        </authorList>
    </citation>
    <scope>NUCLEOTIDE SEQUENCE [LARGE SCALE GENOMIC DNA]</scope>
    <source>
        <strain evidence="5 6">ATCC 700224</strain>
    </source>
</reference>
<dbReference type="AlphaFoldDB" id="A0A1G7DGL3"/>
<organism evidence="5 6">
    <name type="scientific">Rhodospira trueperi</name>
    <dbReference type="NCBI Taxonomy" id="69960"/>
    <lineage>
        <taxon>Bacteria</taxon>
        <taxon>Pseudomonadati</taxon>
        <taxon>Pseudomonadota</taxon>
        <taxon>Alphaproteobacteria</taxon>
        <taxon>Rhodospirillales</taxon>
        <taxon>Rhodospirillaceae</taxon>
        <taxon>Rhodospira</taxon>
    </lineage>
</organism>
<evidence type="ECO:0000313" key="5">
    <source>
        <dbReference type="EMBL" id="SDE49945.1"/>
    </source>
</evidence>
<evidence type="ECO:0000256" key="3">
    <source>
        <dbReference type="ARBA" id="ARBA00022777"/>
    </source>
</evidence>
<dbReference type="InterPro" id="IPR043129">
    <property type="entry name" value="ATPase_NBD"/>
</dbReference>
<dbReference type="Pfam" id="PF00370">
    <property type="entry name" value="FGGY_N"/>
    <property type="match status" value="1"/>
</dbReference>
<gene>
    <name evidence="5" type="ORF">SAMN05421720_107154</name>
</gene>
<dbReference type="InterPro" id="IPR018484">
    <property type="entry name" value="FGGY_N"/>
</dbReference>
<name>A0A1G7DGL3_9PROT</name>
<dbReference type="STRING" id="69960.SAMN05421720_107154"/>
<dbReference type="PANTHER" id="PTHR10196">
    <property type="entry name" value="SUGAR KINASE"/>
    <property type="match status" value="1"/>
</dbReference>
<evidence type="ECO:0000259" key="4">
    <source>
        <dbReference type="Pfam" id="PF00370"/>
    </source>
</evidence>
<evidence type="ECO:0000256" key="1">
    <source>
        <dbReference type="ARBA" id="ARBA00009156"/>
    </source>
</evidence>
<dbReference type="SUPFAM" id="SSF53067">
    <property type="entry name" value="Actin-like ATPase domain"/>
    <property type="match status" value="1"/>
</dbReference>
<sequence length="112" mass="12116">MTRHILALDQGTTSTRAIVFDRDGAAVASARRDLTQYYPADGWVEHDAAEIRDHAVAGGHEALVRRKTGLLLDPYFSATKVAWTLEHAPGCAPAPRPEICASARWTRGCCGA</sequence>
<dbReference type="GO" id="GO:0004370">
    <property type="term" value="F:glycerol kinase activity"/>
    <property type="evidence" value="ECO:0007669"/>
    <property type="project" value="TreeGrafter"/>
</dbReference>
<keyword evidence="6" id="KW-1185">Reference proteome</keyword>